<reference evidence="1 2" key="1">
    <citation type="submission" date="2010-04" db="EMBL/GenBank/DDBJ databases">
        <authorList>
            <person name="Qin X."/>
            <person name="Bachman B."/>
            <person name="Battles P."/>
            <person name="Bell A."/>
            <person name="Bess C."/>
            <person name="Bickham C."/>
            <person name="Chaboub L."/>
            <person name="Chen D."/>
            <person name="Coyle M."/>
            <person name="Deiros D.R."/>
            <person name="Dinh H."/>
            <person name="Forbes L."/>
            <person name="Fowler G."/>
            <person name="Francisco L."/>
            <person name="Fu Q."/>
            <person name="Gubbala S."/>
            <person name="Hale W."/>
            <person name="Han Y."/>
            <person name="Hemphill L."/>
            <person name="Highlander S.K."/>
            <person name="Hirani K."/>
            <person name="Hogues M."/>
            <person name="Jackson L."/>
            <person name="Jakkamsetti A."/>
            <person name="Javaid M."/>
            <person name="Jiang H."/>
            <person name="Korchina V."/>
            <person name="Kovar C."/>
            <person name="Lara F."/>
            <person name="Lee S."/>
            <person name="Mata R."/>
            <person name="Mathew T."/>
            <person name="Moen C."/>
            <person name="Morales K."/>
            <person name="Munidasa M."/>
            <person name="Nazareth L."/>
            <person name="Ngo R."/>
            <person name="Nguyen L."/>
            <person name="Okwuonu G."/>
            <person name="Ongeri F."/>
            <person name="Patil S."/>
            <person name="Petrosino J."/>
            <person name="Pham C."/>
            <person name="Pham P."/>
            <person name="Pu L.-L."/>
            <person name="Puazo M."/>
            <person name="Raj R."/>
            <person name="Reid J."/>
            <person name="Rouhana J."/>
            <person name="Saada N."/>
            <person name="Shang Y."/>
            <person name="Simmons D."/>
            <person name="Thornton R."/>
            <person name="Warren J."/>
            <person name="Weissenberger G."/>
            <person name="Zhang J."/>
            <person name="Zhang L."/>
            <person name="Zhou C."/>
            <person name="Zhu D."/>
            <person name="Muzny D."/>
            <person name="Worley K."/>
            <person name="Gibbs R."/>
        </authorList>
    </citation>
    <scope>NUCLEOTIDE SEQUENCE [LARGE SCALE GENOMIC DNA]</scope>
    <source>
        <strain evidence="1 2">ATCC 49030</strain>
    </source>
</reference>
<evidence type="ECO:0000313" key="1">
    <source>
        <dbReference type="EMBL" id="EFG47994.1"/>
    </source>
</evidence>
<dbReference type="AlphaFoldDB" id="D4YLG0"/>
<comment type="caution">
    <text evidence="1">The sequence shown here is derived from an EMBL/GenBank/DDBJ whole genome shotgun (WGS) entry which is preliminary data.</text>
</comment>
<evidence type="ECO:0000313" key="2">
    <source>
        <dbReference type="Proteomes" id="UP000005714"/>
    </source>
</evidence>
<dbReference type="Proteomes" id="UP000005714">
    <property type="component" value="Unassembled WGS sequence"/>
</dbReference>
<proteinExistence type="predicted"/>
<name>D4YLG0_9MICO</name>
<dbReference type="EMBL" id="ADNU01000021">
    <property type="protein sequence ID" value="EFG47994.1"/>
    <property type="molecule type" value="Genomic_DNA"/>
</dbReference>
<sequence>MPLTLSDKTQSSIQEACTHVSHYVHRFGKRVVVWGPVVAAQNGWINSGYREEELPAVLVREKFIAEVLGRVYLKKFADLNPGDRGSFHFIVEGVFRMTKHDTPWVTLESPNHLALLPDPSAGG</sequence>
<dbReference type="STRING" id="585530.HMPREF0183_0770"/>
<protein>
    <submittedName>
        <fullName evidence="1">Uncharacterized protein</fullName>
    </submittedName>
</protein>
<keyword evidence="2" id="KW-1185">Reference proteome</keyword>
<organism evidence="1 2">
    <name type="scientific">Brevibacterium mcbrellneri ATCC 49030</name>
    <dbReference type="NCBI Taxonomy" id="585530"/>
    <lineage>
        <taxon>Bacteria</taxon>
        <taxon>Bacillati</taxon>
        <taxon>Actinomycetota</taxon>
        <taxon>Actinomycetes</taxon>
        <taxon>Micrococcales</taxon>
        <taxon>Brevibacteriaceae</taxon>
        <taxon>Brevibacterium</taxon>
    </lineage>
</organism>
<accession>D4YLG0</accession>
<gene>
    <name evidence="1" type="ORF">HMPREF0183_0770</name>
</gene>